<feature type="compositionally biased region" description="Acidic residues" evidence="1">
    <location>
        <begin position="39"/>
        <end position="57"/>
    </location>
</feature>
<accession>A0A3B0PLF6</accession>
<evidence type="ECO:0000313" key="3">
    <source>
        <dbReference type="Proteomes" id="UP000260136"/>
    </source>
</evidence>
<proteinExistence type="predicted"/>
<sequence>MYYEPVDVELDPRVLDQFNYDYELYDQVDDQPVRVEYEPQQEEEQPMISNDDQDDFESLNHYNTEDVVIINDKIKEQLANDQSLKIRKPGGW</sequence>
<protein>
    <submittedName>
        <fullName evidence="2">Uncharacterized protein</fullName>
    </submittedName>
</protein>
<evidence type="ECO:0000256" key="1">
    <source>
        <dbReference type="SAM" id="MobiDB-lite"/>
    </source>
</evidence>
<feature type="non-terminal residue" evidence="2">
    <location>
        <position position="92"/>
    </location>
</feature>
<dbReference type="EMBL" id="LS991952">
    <property type="protein sequence ID" value="SYV94414.1"/>
    <property type="molecule type" value="Genomic_DNA"/>
</dbReference>
<evidence type="ECO:0000313" key="2">
    <source>
        <dbReference type="EMBL" id="SYV94414.1"/>
    </source>
</evidence>
<reference evidence="3" key="1">
    <citation type="submission" date="2018-06" db="EMBL/GenBank/DDBJ databases">
        <authorList>
            <consortium name="Pathogen Informatics"/>
        </authorList>
    </citation>
    <scope>NUCLEOTIDE SEQUENCE [LARGE SCALE GENOMIC DNA]</scope>
    <source>
        <strain evidence="3">NCTC10115</strain>
    </source>
</reference>
<gene>
    <name evidence="2" type="ORF">NCTC10115_00737</name>
</gene>
<organism evidence="2 3">
    <name type="scientific">Mycoplasmoides gallisepticum</name>
    <name type="common">Mycoplasma gallisepticum</name>
    <dbReference type="NCBI Taxonomy" id="2096"/>
    <lineage>
        <taxon>Bacteria</taxon>
        <taxon>Bacillati</taxon>
        <taxon>Mycoplasmatota</taxon>
        <taxon>Mycoplasmoidales</taxon>
        <taxon>Mycoplasmoidaceae</taxon>
        <taxon>Mycoplasmoides</taxon>
    </lineage>
</organism>
<dbReference type="AlphaFoldDB" id="A0A3B0PLF6"/>
<name>A0A3B0PLF6_MYCGL</name>
<feature type="region of interest" description="Disordered" evidence="1">
    <location>
        <begin position="38"/>
        <end position="58"/>
    </location>
</feature>
<dbReference type="Proteomes" id="UP000260136">
    <property type="component" value="Chromosome"/>
</dbReference>